<dbReference type="CDD" id="cd07493">
    <property type="entry name" value="Peptidases_S8_9"/>
    <property type="match status" value="1"/>
</dbReference>
<comment type="caution">
    <text evidence="7">The sequence shown here is derived from an EMBL/GenBank/DDBJ whole genome shotgun (WGS) entry which is preliminary data.</text>
</comment>
<dbReference type="PANTHER" id="PTHR43806:SF67">
    <property type="entry name" value="EGF-LIKE DOMAIN-CONTAINING PROTEIN"/>
    <property type="match status" value="1"/>
</dbReference>
<organism evidence="7 8">
    <name type="scientific">Algoriphagus taiwanensis</name>
    <dbReference type="NCBI Taxonomy" id="1445656"/>
    <lineage>
        <taxon>Bacteria</taxon>
        <taxon>Pseudomonadati</taxon>
        <taxon>Bacteroidota</taxon>
        <taxon>Cytophagia</taxon>
        <taxon>Cytophagales</taxon>
        <taxon>Cyclobacteriaceae</taxon>
        <taxon>Algoriphagus</taxon>
    </lineage>
</organism>
<dbReference type="InterPro" id="IPR050131">
    <property type="entry name" value="Peptidase_S8_subtilisin-like"/>
</dbReference>
<sequence>MGKIRLILLPLAFLAFISFSEAQNRYAVYFKYKPQSGFTLSNPGEYLSPKALQRRQREGISADSLDLPVAKKYEEEVANKASYLLYSSKWLNASVVIADETQVKSINELPFVEKVELVARGFTPPPSGRLKNYLRVTASSSVNCEVPKLNARITEVEQNQSYQFQNEVIGIDVMHEEGFTGKGITIAVFDAGFPGVNQANGFQGLIANGQIVGQKDFIRPWNPSVFTDHPHGTNVLSLIGANEPGVLVSGAYESEFVLVITEEVATEYRIEEINWVRGAEYADSLGVDIISSSVGYWDFDDPSMNYTLADLDGKTATITKGASIAADRGILVVNSVGNYGSRGTSSLVAPADADGILAIGSVNSNLSVSGFSSRGPTGDGRLKPDLVAYGESPILLRANGTSGAASGTSFSAPQVTALAAGLWQARPEWKKDELIQRLLESASNFETPDNNLGYGIPSFYQAYFGEVLSAEVEEEVLWKVFPNPLSGEELMIYFGNGLESQFELIDLTGKVLIQSKLIRSDIKSPFIVQLSGVKPGLYLVQMSDGLQFKQTKLLKQ</sequence>
<dbReference type="PROSITE" id="PS00138">
    <property type="entry name" value="SUBTILASE_SER"/>
    <property type="match status" value="1"/>
</dbReference>
<feature type="active site" description="Charge relay system" evidence="5">
    <location>
        <position position="409"/>
    </location>
</feature>
<feature type="domain" description="Peptidase S8/S53" evidence="6">
    <location>
        <begin position="181"/>
        <end position="455"/>
    </location>
</feature>
<accession>A0ABQ6PZW5</accession>
<dbReference type="Gene3D" id="3.40.50.200">
    <property type="entry name" value="Peptidase S8/S53 domain"/>
    <property type="match status" value="1"/>
</dbReference>
<keyword evidence="3 5" id="KW-0378">Hydrolase</keyword>
<evidence type="ECO:0000259" key="6">
    <source>
        <dbReference type="Pfam" id="PF00082"/>
    </source>
</evidence>
<reference evidence="7 8" key="1">
    <citation type="submission" date="2023-08" db="EMBL/GenBank/DDBJ databases">
        <title>Draft genome sequence of Algoriphagus taiwanensis.</title>
        <authorList>
            <person name="Takatani N."/>
            <person name="Hosokawa M."/>
            <person name="Sawabe T."/>
        </authorList>
    </citation>
    <scope>NUCLEOTIDE SEQUENCE [LARGE SCALE GENOMIC DNA]</scope>
    <source>
        <strain evidence="7 8">JCM 19755</strain>
    </source>
</reference>
<gene>
    <name evidence="7" type="ORF">Ataiwa_10250</name>
</gene>
<dbReference type="InterPro" id="IPR036852">
    <property type="entry name" value="Peptidase_S8/S53_dom_sf"/>
</dbReference>
<protein>
    <submittedName>
        <fullName evidence="7">S8 family serine peptidase</fullName>
    </submittedName>
</protein>
<dbReference type="RefSeq" id="WP_338227559.1">
    <property type="nucleotide sequence ID" value="NZ_BTPE01000003.1"/>
</dbReference>
<dbReference type="PANTHER" id="PTHR43806">
    <property type="entry name" value="PEPTIDASE S8"/>
    <property type="match status" value="1"/>
</dbReference>
<name>A0ABQ6PZW5_9BACT</name>
<evidence type="ECO:0000256" key="4">
    <source>
        <dbReference type="ARBA" id="ARBA00022825"/>
    </source>
</evidence>
<dbReference type="PRINTS" id="PR00723">
    <property type="entry name" value="SUBTILISIN"/>
</dbReference>
<dbReference type="Proteomes" id="UP001307705">
    <property type="component" value="Unassembled WGS sequence"/>
</dbReference>
<evidence type="ECO:0000313" key="7">
    <source>
        <dbReference type="EMBL" id="GMQ32753.1"/>
    </source>
</evidence>
<proteinExistence type="inferred from homology"/>
<dbReference type="Pfam" id="PF00082">
    <property type="entry name" value="Peptidase_S8"/>
    <property type="match status" value="1"/>
</dbReference>
<dbReference type="SUPFAM" id="SSF52743">
    <property type="entry name" value="Subtilisin-like"/>
    <property type="match status" value="1"/>
</dbReference>
<keyword evidence="4 5" id="KW-0720">Serine protease</keyword>
<evidence type="ECO:0000256" key="1">
    <source>
        <dbReference type="ARBA" id="ARBA00011073"/>
    </source>
</evidence>
<dbReference type="InterPro" id="IPR000209">
    <property type="entry name" value="Peptidase_S8/S53_dom"/>
</dbReference>
<evidence type="ECO:0000256" key="3">
    <source>
        <dbReference type="ARBA" id="ARBA00022801"/>
    </source>
</evidence>
<feature type="active site" description="Charge relay system" evidence="5">
    <location>
        <position position="231"/>
    </location>
</feature>
<dbReference type="InterPro" id="IPR026444">
    <property type="entry name" value="Secre_tail"/>
</dbReference>
<evidence type="ECO:0000256" key="2">
    <source>
        <dbReference type="ARBA" id="ARBA00022670"/>
    </source>
</evidence>
<keyword evidence="2 5" id="KW-0645">Protease</keyword>
<keyword evidence="8" id="KW-1185">Reference proteome</keyword>
<dbReference type="PROSITE" id="PS51892">
    <property type="entry name" value="SUBTILASE"/>
    <property type="match status" value="1"/>
</dbReference>
<evidence type="ECO:0000313" key="8">
    <source>
        <dbReference type="Proteomes" id="UP001307705"/>
    </source>
</evidence>
<dbReference type="EMBL" id="BTPE01000003">
    <property type="protein sequence ID" value="GMQ32753.1"/>
    <property type="molecule type" value="Genomic_DNA"/>
</dbReference>
<feature type="active site" description="Charge relay system" evidence="5">
    <location>
        <position position="190"/>
    </location>
</feature>
<dbReference type="PIRSF" id="PIRSF037903">
    <property type="entry name" value="Subtilisin_rel_GFO_2223"/>
    <property type="match status" value="1"/>
</dbReference>
<dbReference type="InterPro" id="IPR017317">
    <property type="entry name" value="Pept_S8_subtilisin_bacteroid-2"/>
</dbReference>
<dbReference type="InterPro" id="IPR023828">
    <property type="entry name" value="Peptidase_S8_Ser-AS"/>
</dbReference>
<comment type="similarity">
    <text evidence="1 5">Belongs to the peptidase S8 family.</text>
</comment>
<dbReference type="NCBIfam" id="TIGR04183">
    <property type="entry name" value="Por_Secre_tail"/>
    <property type="match status" value="1"/>
</dbReference>
<dbReference type="InterPro" id="IPR015500">
    <property type="entry name" value="Peptidase_S8_subtilisin-rel"/>
</dbReference>
<evidence type="ECO:0000256" key="5">
    <source>
        <dbReference type="PROSITE-ProRule" id="PRU01240"/>
    </source>
</evidence>